<keyword evidence="4 6" id="KW-1133">Transmembrane helix</keyword>
<proteinExistence type="predicted"/>
<evidence type="ECO:0000256" key="4">
    <source>
        <dbReference type="ARBA" id="ARBA00022989"/>
    </source>
</evidence>
<gene>
    <name evidence="8" type="ORF">ACHAWO_006341</name>
</gene>
<dbReference type="InterPro" id="IPR003416">
    <property type="entry name" value="MgtC/SapB/SrpB/YhiD_fam"/>
</dbReference>
<evidence type="ECO:0000256" key="6">
    <source>
        <dbReference type="SAM" id="Phobius"/>
    </source>
</evidence>
<evidence type="ECO:0000313" key="8">
    <source>
        <dbReference type="EMBL" id="KAL3776987.1"/>
    </source>
</evidence>
<dbReference type="PANTHER" id="PTHR33778">
    <property type="entry name" value="PROTEIN MGTC"/>
    <property type="match status" value="1"/>
</dbReference>
<organism evidence="8 9">
    <name type="scientific">Cyclotella atomus</name>
    <dbReference type="NCBI Taxonomy" id="382360"/>
    <lineage>
        <taxon>Eukaryota</taxon>
        <taxon>Sar</taxon>
        <taxon>Stramenopiles</taxon>
        <taxon>Ochrophyta</taxon>
        <taxon>Bacillariophyta</taxon>
        <taxon>Coscinodiscophyceae</taxon>
        <taxon>Thalassiosirophycidae</taxon>
        <taxon>Stephanodiscales</taxon>
        <taxon>Stephanodiscaceae</taxon>
        <taxon>Cyclotella</taxon>
    </lineage>
</organism>
<dbReference type="InterPro" id="IPR049177">
    <property type="entry name" value="MgtC_SapB_SrpB_YhiD_N"/>
</dbReference>
<keyword evidence="2" id="KW-1003">Cell membrane</keyword>
<comment type="caution">
    <text evidence="8">The sequence shown here is derived from an EMBL/GenBank/DDBJ whole genome shotgun (WGS) entry which is preliminary data.</text>
</comment>
<reference evidence="8 9" key="1">
    <citation type="submission" date="2024-10" db="EMBL/GenBank/DDBJ databases">
        <title>Updated reference genomes for cyclostephanoid diatoms.</title>
        <authorList>
            <person name="Roberts W.R."/>
            <person name="Alverson A.J."/>
        </authorList>
    </citation>
    <scope>NUCLEOTIDE SEQUENCE [LARGE SCALE GENOMIC DNA]</scope>
    <source>
        <strain evidence="8 9">AJA010-31</strain>
    </source>
</reference>
<keyword evidence="5 6" id="KW-0472">Membrane</keyword>
<dbReference type="PANTHER" id="PTHR33778:SF1">
    <property type="entry name" value="MAGNESIUM TRANSPORTER YHID-RELATED"/>
    <property type="match status" value="1"/>
</dbReference>
<feature type="domain" description="MgtC/SapB/SrpB/YhiD N-terminal" evidence="7">
    <location>
        <begin position="82"/>
        <end position="239"/>
    </location>
</feature>
<feature type="transmembrane region" description="Helical" evidence="6">
    <location>
        <begin position="205"/>
        <end position="226"/>
    </location>
</feature>
<name>A0ABD3NM85_9STRA</name>
<accession>A0ABD3NM85</accession>
<dbReference type="AlphaFoldDB" id="A0ABD3NM85"/>
<dbReference type="Proteomes" id="UP001530400">
    <property type="component" value="Unassembled WGS sequence"/>
</dbReference>
<sequence length="244" mass="26818">MQSFFTEFTAAKAAFYMTMLAYVSIAAIAVMAEPYLSLPCDEQVYNIEFPNVFYHHNPCTFDKRYWQLLGLKRIECVFGRHLVVSVILGSIIGYERRYVHIHNVHEMASCGPLLIAMNMFSVLFDRGPDRPAGIRTMALIALAACLFTINSIFALEVSPMSWDPARVSAALPSGVGFLGAALIVKDKKKDIDGEIQHFVKGINTAASVWLSAAVGAACGGGLYFVASFTTALMLNITKVWTENS</sequence>
<keyword evidence="9" id="KW-1185">Reference proteome</keyword>
<evidence type="ECO:0000256" key="2">
    <source>
        <dbReference type="ARBA" id="ARBA00022475"/>
    </source>
</evidence>
<evidence type="ECO:0000256" key="5">
    <source>
        <dbReference type="ARBA" id="ARBA00023136"/>
    </source>
</evidence>
<feature type="transmembrane region" description="Helical" evidence="6">
    <location>
        <begin position="167"/>
        <end position="184"/>
    </location>
</feature>
<evidence type="ECO:0000259" key="7">
    <source>
        <dbReference type="Pfam" id="PF02308"/>
    </source>
</evidence>
<feature type="transmembrane region" description="Helical" evidence="6">
    <location>
        <begin position="77"/>
        <end position="94"/>
    </location>
</feature>
<feature type="transmembrane region" description="Helical" evidence="6">
    <location>
        <begin position="106"/>
        <end position="124"/>
    </location>
</feature>
<dbReference type="EMBL" id="JALLPJ020001072">
    <property type="protein sequence ID" value="KAL3776987.1"/>
    <property type="molecule type" value="Genomic_DNA"/>
</dbReference>
<dbReference type="Pfam" id="PF02308">
    <property type="entry name" value="MgtC"/>
    <property type="match status" value="1"/>
</dbReference>
<keyword evidence="3 6" id="KW-0812">Transmembrane</keyword>
<evidence type="ECO:0000313" key="9">
    <source>
        <dbReference type="Proteomes" id="UP001530400"/>
    </source>
</evidence>
<evidence type="ECO:0000256" key="1">
    <source>
        <dbReference type="ARBA" id="ARBA00004651"/>
    </source>
</evidence>
<feature type="transmembrane region" description="Helical" evidence="6">
    <location>
        <begin position="13"/>
        <end position="32"/>
    </location>
</feature>
<feature type="transmembrane region" description="Helical" evidence="6">
    <location>
        <begin position="136"/>
        <end position="155"/>
    </location>
</feature>
<comment type="subcellular location">
    <subcellularLocation>
        <location evidence="1">Cell membrane</location>
        <topology evidence="1">Multi-pass membrane protein</topology>
    </subcellularLocation>
</comment>
<protein>
    <recommendedName>
        <fullName evidence="7">MgtC/SapB/SrpB/YhiD N-terminal domain-containing protein</fullName>
    </recommendedName>
</protein>
<evidence type="ECO:0000256" key="3">
    <source>
        <dbReference type="ARBA" id="ARBA00022692"/>
    </source>
</evidence>
<dbReference type="GO" id="GO:0005886">
    <property type="term" value="C:plasma membrane"/>
    <property type="evidence" value="ECO:0007669"/>
    <property type="project" value="UniProtKB-SubCell"/>
</dbReference>